<keyword evidence="10" id="KW-0418">Kinase</keyword>
<feature type="binding site" evidence="16">
    <location>
        <position position="635"/>
    </location>
    <ligand>
        <name>ATP</name>
        <dbReference type="ChEBI" id="CHEBI:30616"/>
    </ligand>
</feature>
<dbReference type="InterPro" id="IPR001611">
    <property type="entry name" value="Leu-rich_rpt"/>
</dbReference>
<keyword evidence="13 17" id="KW-0472">Membrane</keyword>
<keyword evidence="9 16" id="KW-0547">Nucleotide-binding</keyword>
<name>A0AA38ZNQ0_VITRO</name>
<dbReference type="InterPro" id="IPR011009">
    <property type="entry name" value="Kinase-like_dom_sf"/>
</dbReference>
<dbReference type="SUPFAM" id="SSF56112">
    <property type="entry name" value="Protein kinase-like (PK-like)"/>
    <property type="match status" value="1"/>
</dbReference>
<dbReference type="Gene3D" id="3.30.200.20">
    <property type="entry name" value="Phosphorylase Kinase, domain 1"/>
    <property type="match status" value="1"/>
</dbReference>
<keyword evidence="4" id="KW-0433">Leucine-rich repeat</keyword>
<feature type="signal peptide" evidence="18">
    <location>
        <begin position="1"/>
        <end position="22"/>
    </location>
</feature>
<proteinExistence type="predicted"/>
<evidence type="ECO:0000256" key="7">
    <source>
        <dbReference type="ARBA" id="ARBA00022729"/>
    </source>
</evidence>
<dbReference type="EMBL" id="JARBHA010000009">
    <property type="protein sequence ID" value="KAJ9692194.1"/>
    <property type="molecule type" value="Genomic_DNA"/>
</dbReference>
<dbReference type="GO" id="GO:0016020">
    <property type="term" value="C:membrane"/>
    <property type="evidence" value="ECO:0007669"/>
    <property type="project" value="UniProtKB-SubCell"/>
</dbReference>
<feature type="chain" id="PRO_5041358460" description="non-specific serine/threonine protein kinase" evidence="18">
    <location>
        <begin position="23"/>
        <end position="912"/>
    </location>
</feature>
<dbReference type="CDD" id="cd14066">
    <property type="entry name" value="STKc_IRAK"/>
    <property type="match status" value="1"/>
</dbReference>
<sequence length="912" mass="101817">MDGGLTLTWLIVLLVIISLHNSRWVSGTLHANQSSRRKLEMEEGFISIDCGIAMDSYYTDGETEIHYTSDAEFINTGINYNVSMEYIHEYTNQHLMNVRSFPEGVRNCYTLRPRQGKNHKYLIRARFMYGNYDSKNQLPIFKLYLGVDEWTTVNITDASSIYRKEIIHIPITDDIDVCLVNTHSRTPFISVLELRQLNDSIYRPTEPGEKDDVYDRIWKPFTWSSWLSINSSLVSSSFSTSDYKLPGIVMATAATPANESESWRISLGIDNDPSQKLYMYMHFAEVADLKGQIREFTISVNDDESYAGPVAPGYLFSVTVYSKYSMSGSTTKKLSFSLKRTNRSMLPPIINAMEVYMIKEFSQSSTQQNDVDAIKRIKSGYAVSRNWQGDPCLPMEYQWDGLTCSHDTSPAIISLNLSSGNLSGNILPSFLSLKSLQNLDLSYNNLTGPVPEFFADWPSLRTLNLTGNNLTGSVPQAVTDKFKDGTLSLGENPNLCPSVSCQGQKKKKKKNKFFVPVLTSILSAIVILVLIAALAIIRKLTKRRETKGIFFLSFSFFLSEDLTFYYSIFVVISLATTIETVTERPKEGPLKSGNCEFTYSEVVGITNNFNRPIGRGGFGEVYLGTLADDTQVAVKVHSPSSNQGPKAFRAEAKLLTRVHHKNLVRLIGYCDDSTNMVLIYEYTSNGNLQQKLSAREAADVLNWKQRLQIAVDAAHGLEYLHNGCKPPIVHRDMKSSNILLTESLQAKISDFGMSRDIQSLSTDPVGTPGYFDPECQSTGNLNEKSDVYSFGIVLLELITGRRAIIPGGIHIAGWVSPMIERGDIRSIVDPRLQGDFNTNSAWKTVEIALACVASTGMQRPDMSHVVVNLKECLETEVASRRIQRVGGHSIGSGNFLENAPLVLSTEVVPHAR</sequence>
<dbReference type="Pfam" id="PF07714">
    <property type="entry name" value="PK_Tyr_Ser-Thr"/>
    <property type="match status" value="1"/>
</dbReference>
<dbReference type="GO" id="GO:0005524">
    <property type="term" value="F:ATP binding"/>
    <property type="evidence" value="ECO:0007669"/>
    <property type="project" value="UniProtKB-UniRule"/>
</dbReference>
<keyword evidence="8" id="KW-0677">Repeat</keyword>
<evidence type="ECO:0000256" key="11">
    <source>
        <dbReference type="ARBA" id="ARBA00022840"/>
    </source>
</evidence>
<dbReference type="Pfam" id="PF13855">
    <property type="entry name" value="LRR_8"/>
    <property type="match status" value="1"/>
</dbReference>
<evidence type="ECO:0000256" key="2">
    <source>
        <dbReference type="ARBA" id="ARBA00012513"/>
    </source>
</evidence>
<comment type="catalytic activity">
    <reaction evidence="15">
        <text>L-seryl-[protein] + ATP = O-phospho-L-seryl-[protein] + ADP + H(+)</text>
        <dbReference type="Rhea" id="RHEA:17989"/>
        <dbReference type="Rhea" id="RHEA-COMP:9863"/>
        <dbReference type="Rhea" id="RHEA-COMP:11604"/>
        <dbReference type="ChEBI" id="CHEBI:15378"/>
        <dbReference type="ChEBI" id="CHEBI:29999"/>
        <dbReference type="ChEBI" id="CHEBI:30616"/>
        <dbReference type="ChEBI" id="CHEBI:83421"/>
        <dbReference type="ChEBI" id="CHEBI:456216"/>
        <dbReference type="EC" id="2.7.11.1"/>
    </reaction>
</comment>
<dbReference type="Pfam" id="PF12819">
    <property type="entry name" value="Malectin_like"/>
    <property type="match status" value="1"/>
</dbReference>
<reference evidence="20 21" key="1">
    <citation type="journal article" date="2023" name="BMC Biotechnol.">
        <title>Vitis rotundifolia cv Carlos genome sequencing.</title>
        <authorList>
            <person name="Huff M."/>
            <person name="Hulse-Kemp A."/>
            <person name="Scheffler B."/>
            <person name="Youngblood R."/>
            <person name="Simpson S."/>
            <person name="Babiker E."/>
            <person name="Staton M."/>
        </authorList>
    </citation>
    <scope>NUCLEOTIDE SEQUENCE [LARGE SCALE GENOMIC DNA]</scope>
    <source>
        <tissue evidence="20">Leaf</tissue>
    </source>
</reference>
<evidence type="ECO:0000256" key="9">
    <source>
        <dbReference type="ARBA" id="ARBA00022741"/>
    </source>
</evidence>
<feature type="transmembrane region" description="Helical" evidence="17">
    <location>
        <begin position="549"/>
        <end position="575"/>
    </location>
</feature>
<feature type="transmembrane region" description="Helical" evidence="17">
    <location>
        <begin position="513"/>
        <end position="537"/>
    </location>
</feature>
<dbReference type="SMART" id="SM00220">
    <property type="entry name" value="S_TKc"/>
    <property type="match status" value="1"/>
</dbReference>
<dbReference type="PROSITE" id="PS50011">
    <property type="entry name" value="PROTEIN_KINASE_DOM"/>
    <property type="match status" value="1"/>
</dbReference>
<keyword evidence="12 17" id="KW-1133">Transmembrane helix</keyword>
<evidence type="ECO:0000256" key="12">
    <source>
        <dbReference type="ARBA" id="ARBA00022989"/>
    </source>
</evidence>
<evidence type="ECO:0000256" key="14">
    <source>
        <dbReference type="ARBA" id="ARBA00047899"/>
    </source>
</evidence>
<dbReference type="PANTHER" id="PTHR45631">
    <property type="entry name" value="OS07G0107800 PROTEIN-RELATED"/>
    <property type="match status" value="1"/>
</dbReference>
<dbReference type="EC" id="2.7.11.1" evidence="2"/>
<dbReference type="Proteomes" id="UP001168098">
    <property type="component" value="Unassembled WGS sequence"/>
</dbReference>
<dbReference type="Gene3D" id="3.80.10.10">
    <property type="entry name" value="Ribonuclease Inhibitor"/>
    <property type="match status" value="1"/>
</dbReference>
<keyword evidence="11 16" id="KW-0067">ATP-binding</keyword>
<keyword evidence="21" id="KW-1185">Reference proteome</keyword>
<dbReference type="SUPFAM" id="SSF52058">
    <property type="entry name" value="L domain-like"/>
    <property type="match status" value="1"/>
</dbReference>
<evidence type="ECO:0000256" key="18">
    <source>
        <dbReference type="SAM" id="SignalP"/>
    </source>
</evidence>
<gene>
    <name evidence="20" type="ORF">PVL29_011323</name>
</gene>
<dbReference type="FunFam" id="3.30.200.20:FF:000039">
    <property type="entry name" value="receptor-like protein kinase FERONIA"/>
    <property type="match status" value="1"/>
</dbReference>
<evidence type="ECO:0000313" key="21">
    <source>
        <dbReference type="Proteomes" id="UP001168098"/>
    </source>
</evidence>
<evidence type="ECO:0000256" key="6">
    <source>
        <dbReference type="ARBA" id="ARBA00022692"/>
    </source>
</evidence>
<comment type="catalytic activity">
    <reaction evidence="14">
        <text>L-threonyl-[protein] + ATP = O-phospho-L-threonyl-[protein] + ADP + H(+)</text>
        <dbReference type="Rhea" id="RHEA:46608"/>
        <dbReference type="Rhea" id="RHEA-COMP:11060"/>
        <dbReference type="Rhea" id="RHEA-COMP:11605"/>
        <dbReference type="ChEBI" id="CHEBI:15378"/>
        <dbReference type="ChEBI" id="CHEBI:30013"/>
        <dbReference type="ChEBI" id="CHEBI:30616"/>
        <dbReference type="ChEBI" id="CHEBI:61977"/>
        <dbReference type="ChEBI" id="CHEBI:456216"/>
        <dbReference type="EC" id="2.7.11.1"/>
    </reaction>
</comment>
<evidence type="ECO:0000259" key="19">
    <source>
        <dbReference type="PROSITE" id="PS50011"/>
    </source>
</evidence>
<evidence type="ECO:0000256" key="3">
    <source>
        <dbReference type="ARBA" id="ARBA00022527"/>
    </source>
</evidence>
<dbReference type="GO" id="GO:0004674">
    <property type="term" value="F:protein serine/threonine kinase activity"/>
    <property type="evidence" value="ECO:0007669"/>
    <property type="project" value="UniProtKB-KW"/>
</dbReference>
<evidence type="ECO:0000256" key="4">
    <source>
        <dbReference type="ARBA" id="ARBA00022614"/>
    </source>
</evidence>
<evidence type="ECO:0000256" key="15">
    <source>
        <dbReference type="ARBA" id="ARBA00048679"/>
    </source>
</evidence>
<comment type="subcellular location">
    <subcellularLocation>
        <location evidence="1">Membrane</location>
        <topology evidence="1">Single-pass membrane protein</topology>
    </subcellularLocation>
</comment>
<evidence type="ECO:0000256" key="5">
    <source>
        <dbReference type="ARBA" id="ARBA00022679"/>
    </source>
</evidence>
<accession>A0AA38ZNQ0</accession>
<feature type="domain" description="Protein kinase" evidence="19">
    <location>
        <begin position="607"/>
        <end position="873"/>
    </location>
</feature>
<evidence type="ECO:0000256" key="16">
    <source>
        <dbReference type="PROSITE-ProRule" id="PRU10141"/>
    </source>
</evidence>
<dbReference type="PROSITE" id="PS00107">
    <property type="entry name" value="PROTEIN_KINASE_ATP"/>
    <property type="match status" value="1"/>
</dbReference>
<dbReference type="InterPro" id="IPR000719">
    <property type="entry name" value="Prot_kinase_dom"/>
</dbReference>
<dbReference type="Gene3D" id="1.10.510.10">
    <property type="entry name" value="Transferase(Phosphotransferase) domain 1"/>
    <property type="match status" value="1"/>
</dbReference>
<evidence type="ECO:0000256" key="10">
    <source>
        <dbReference type="ARBA" id="ARBA00022777"/>
    </source>
</evidence>
<comment type="caution">
    <text evidence="20">The sequence shown here is derived from an EMBL/GenBank/DDBJ whole genome shotgun (WGS) entry which is preliminary data.</text>
</comment>
<evidence type="ECO:0000313" key="20">
    <source>
        <dbReference type="EMBL" id="KAJ9692194.1"/>
    </source>
</evidence>
<dbReference type="FunFam" id="1.10.510.10:FF:000095">
    <property type="entry name" value="protein STRUBBELIG-RECEPTOR FAMILY 8"/>
    <property type="match status" value="1"/>
</dbReference>
<evidence type="ECO:0000256" key="1">
    <source>
        <dbReference type="ARBA" id="ARBA00004167"/>
    </source>
</evidence>
<dbReference type="AlphaFoldDB" id="A0AA38ZNQ0"/>
<keyword evidence="5" id="KW-0808">Transferase</keyword>
<keyword evidence="3" id="KW-0723">Serine/threonine-protein kinase</keyword>
<dbReference type="PROSITE" id="PS00108">
    <property type="entry name" value="PROTEIN_KINASE_ST"/>
    <property type="match status" value="1"/>
</dbReference>
<keyword evidence="7 18" id="KW-0732">Signal</keyword>
<dbReference type="InterPro" id="IPR032675">
    <property type="entry name" value="LRR_dom_sf"/>
</dbReference>
<protein>
    <recommendedName>
        <fullName evidence="2">non-specific serine/threonine protein kinase</fullName>
        <ecNumber evidence="2">2.7.11.1</ecNumber>
    </recommendedName>
</protein>
<dbReference type="InterPro" id="IPR017441">
    <property type="entry name" value="Protein_kinase_ATP_BS"/>
</dbReference>
<dbReference type="PANTHER" id="PTHR45631:SF206">
    <property type="entry name" value="PROTEIN KINASE DOMAIN-CONTAINING PROTEIN"/>
    <property type="match status" value="1"/>
</dbReference>
<organism evidence="20 21">
    <name type="scientific">Vitis rotundifolia</name>
    <name type="common">Muscadine grape</name>
    <dbReference type="NCBI Taxonomy" id="103349"/>
    <lineage>
        <taxon>Eukaryota</taxon>
        <taxon>Viridiplantae</taxon>
        <taxon>Streptophyta</taxon>
        <taxon>Embryophyta</taxon>
        <taxon>Tracheophyta</taxon>
        <taxon>Spermatophyta</taxon>
        <taxon>Magnoliopsida</taxon>
        <taxon>eudicotyledons</taxon>
        <taxon>Gunneridae</taxon>
        <taxon>Pentapetalae</taxon>
        <taxon>rosids</taxon>
        <taxon>Vitales</taxon>
        <taxon>Vitaceae</taxon>
        <taxon>Viteae</taxon>
        <taxon>Vitis</taxon>
    </lineage>
</organism>
<dbReference type="InterPro" id="IPR024788">
    <property type="entry name" value="Malectin-like_Carb-bd_dom"/>
</dbReference>
<keyword evidence="6 17" id="KW-0812">Transmembrane</keyword>
<evidence type="ECO:0000256" key="13">
    <source>
        <dbReference type="ARBA" id="ARBA00023136"/>
    </source>
</evidence>
<evidence type="ECO:0000256" key="17">
    <source>
        <dbReference type="SAM" id="Phobius"/>
    </source>
</evidence>
<dbReference type="InterPro" id="IPR008271">
    <property type="entry name" value="Ser/Thr_kinase_AS"/>
</dbReference>
<evidence type="ECO:0000256" key="8">
    <source>
        <dbReference type="ARBA" id="ARBA00022737"/>
    </source>
</evidence>
<dbReference type="FunFam" id="3.80.10.10:FF:000129">
    <property type="entry name" value="Leucine-rich repeat receptor-like kinase"/>
    <property type="match status" value="1"/>
</dbReference>
<dbReference type="InterPro" id="IPR001245">
    <property type="entry name" value="Ser-Thr/Tyr_kinase_cat_dom"/>
</dbReference>